<comment type="caution">
    <text evidence="1">The sequence shown here is derived from an EMBL/GenBank/DDBJ whole genome shotgun (WGS) entry which is preliminary data.</text>
</comment>
<accession>A0ABR5IVS6</accession>
<sequence>MTDPMLESLATYVNQAHGPTNTGEGQQLNNFYFQAASRVGRRNRDRLAVAQDEREWLDRRFTEPERYGKARDMLRDHSTVLLDGQPGSGRRAAALMLLHRSPGGTGSLHELPDTSDDEGSRALDASVVGEGDRLLLDLSNSDETHYLAVQSELSAFRDVVRQKDARLVVVLPYGLRYLQQGGPGQFTVQILRPRGRDVLMRYLRLDGITPSPSELNTVPELPDYLLRTRLQDIAELARSIREQRDGCSDRPDGFPQWCSRALALVSDRTPEVAAFIASLDGRRRALSLSLAMLHERTPATVFHATEELLKAINHPPDEQPRLERTDLTEQFKAIKAETRTDGRVRFLTPDYDKAVRAHFWTYCPDLRDSFRNWVGGCVQRGALTDDERAELIPRFAEQCLRTDRPEDVLELAEHWTQHNGDQGRLMPDAAQLLAEGLRHERHGRAFRKAIYTWSKDPYLPMVRRRALVVVCFETMAMTHPDQALVRLHHLARREKPAKDNPALDALLALAAGDGRLFRLLLDRLEPGKWPRDATAFYALADHAARSRALYSSVAARERLVTGWADIFGYRSHEEWREP</sequence>
<proteinExistence type="predicted"/>
<evidence type="ECO:0008006" key="3">
    <source>
        <dbReference type="Google" id="ProtNLM"/>
    </source>
</evidence>
<reference evidence="1 2" key="1">
    <citation type="submission" date="2015-07" db="EMBL/GenBank/DDBJ databases">
        <authorList>
            <person name="Ju K.-S."/>
            <person name="Doroghazi J.R."/>
            <person name="Metcalf W.W."/>
        </authorList>
    </citation>
    <scope>NUCLEOTIDE SEQUENCE [LARGE SCALE GENOMIC DNA]</scope>
    <source>
        <strain evidence="1 2">NRRL B-3589</strain>
    </source>
</reference>
<gene>
    <name evidence="1" type="ORF">ADK38_37750</name>
</gene>
<organism evidence="1 2">
    <name type="scientific">Streptomyces varsoviensis</name>
    <dbReference type="NCBI Taxonomy" id="67373"/>
    <lineage>
        <taxon>Bacteria</taxon>
        <taxon>Bacillati</taxon>
        <taxon>Actinomycetota</taxon>
        <taxon>Actinomycetes</taxon>
        <taxon>Kitasatosporales</taxon>
        <taxon>Streptomycetaceae</taxon>
        <taxon>Streptomyces</taxon>
    </lineage>
</organism>
<feature type="non-terminal residue" evidence="1">
    <location>
        <position position="578"/>
    </location>
</feature>
<name>A0ABR5IVS6_9ACTN</name>
<dbReference type="Proteomes" id="UP000037020">
    <property type="component" value="Unassembled WGS sequence"/>
</dbReference>
<protein>
    <recommendedName>
        <fullName evidence="3">LigA protein</fullName>
    </recommendedName>
</protein>
<evidence type="ECO:0000313" key="1">
    <source>
        <dbReference type="EMBL" id="KOG85248.1"/>
    </source>
</evidence>
<keyword evidence="2" id="KW-1185">Reference proteome</keyword>
<dbReference type="EMBL" id="LGUT01003550">
    <property type="protein sequence ID" value="KOG85248.1"/>
    <property type="molecule type" value="Genomic_DNA"/>
</dbReference>
<evidence type="ECO:0000313" key="2">
    <source>
        <dbReference type="Proteomes" id="UP000037020"/>
    </source>
</evidence>